<dbReference type="EMBL" id="LWAF01000006">
    <property type="protein sequence ID" value="ODN30467.1"/>
    <property type="molecule type" value="Genomic_DNA"/>
</dbReference>
<organism evidence="1 2">
    <name type="scientific">Fervidobacterium thailandense</name>
    <dbReference type="NCBI Taxonomy" id="1008305"/>
    <lineage>
        <taxon>Bacteria</taxon>
        <taxon>Thermotogati</taxon>
        <taxon>Thermotogota</taxon>
        <taxon>Thermotogae</taxon>
        <taxon>Thermotogales</taxon>
        <taxon>Fervidobacteriaceae</taxon>
        <taxon>Fervidobacterium</taxon>
    </lineage>
</organism>
<dbReference type="InterPro" id="IPR005268">
    <property type="entry name" value="CHP00725"/>
</dbReference>
<dbReference type="PANTHER" id="PTHR43393:SF3">
    <property type="entry name" value="LYSINE DECARBOXYLASE-LIKE PROTEIN"/>
    <property type="match status" value="1"/>
</dbReference>
<sequence>MRRITVAVVGYSGDVNEEPVKSLVHLCVELGRELGKRYTVFTGGRNGVMELVAKGVREVGGICVGILPWDGSDANEYNSVVVATGLDFQMRSFIMIKSVDFVISVGGEIGTAIEILAAYANMKPVILLRNTGGWTDRIVNVLIDGLYLDNRKLSPVLQAYTVEEVIRTIERLSGSR</sequence>
<dbReference type="Gene3D" id="3.40.50.450">
    <property type="match status" value="1"/>
</dbReference>
<comment type="caution">
    <text evidence="1">The sequence shown here is derived from an EMBL/GenBank/DDBJ whole genome shotgun (WGS) entry which is preliminary data.</text>
</comment>
<dbReference type="AlphaFoldDB" id="A0A1E3G2L1"/>
<dbReference type="Pfam" id="PF18306">
    <property type="entry name" value="LDcluster4"/>
    <property type="match status" value="1"/>
</dbReference>
<dbReference type="InterPro" id="IPR041164">
    <property type="entry name" value="LDcluster4"/>
</dbReference>
<dbReference type="NCBIfam" id="TIGR00725">
    <property type="entry name" value="TIGR00725 family protein"/>
    <property type="match status" value="1"/>
</dbReference>
<dbReference type="PANTHER" id="PTHR43393">
    <property type="entry name" value="CYTOKININ RIBOSIDE 5'-MONOPHOSPHATE PHOSPHORIBOHYDROLASE"/>
    <property type="match status" value="1"/>
</dbReference>
<accession>A0A1E3G2L1</accession>
<evidence type="ECO:0000313" key="2">
    <source>
        <dbReference type="Proteomes" id="UP000094570"/>
    </source>
</evidence>
<dbReference type="OrthoDB" id="9794907at2"/>
<dbReference type="Proteomes" id="UP000094570">
    <property type="component" value="Unassembled WGS sequence"/>
</dbReference>
<dbReference type="SUPFAM" id="SSF102405">
    <property type="entry name" value="MCP/YpsA-like"/>
    <property type="match status" value="1"/>
</dbReference>
<name>A0A1E3G2L1_9BACT</name>
<gene>
    <name evidence="1" type="ORF">A4H02_05410</name>
</gene>
<dbReference type="STRING" id="1008305.A4H02_05410"/>
<evidence type="ECO:0000313" key="1">
    <source>
        <dbReference type="EMBL" id="ODN30467.1"/>
    </source>
</evidence>
<proteinExistence type="predicted"/>
<dbReference type="InterPro" id="IPR052341">
    <property type="entry name" value="LOG_family_nucleotidases"/>
</dbReference>
<dbReference type="RefSeq" id="WP_069293150.1">
    <property type="nucleotide sequence ID" value="NZ_CP140110.1"/>
</dbReference>
<dbReference type="GO" id="GO:0005829">
    <property type="term" value="C:cytosol"/>
    <property type="evidence" value="ECO:0007669"/>
    <property type="project" value="TreeGrafter"/>
</dbReference>
<evidence type="ECO:0008006" key="3">
    <source>
        <dbReference type="Google" id="ProtNLM"/>
    </source>
</evidence>
<keyword evidence="2" id="KW-1185">Reference proteome</keyword>
<protein>
    <recommendedName>
        <fullName evidence="3">TIGR00725 family protein</fullName>
    </recommendedName>
</protein>
<reference evidence="2" key="1">
    <citation type="submission" date="2016-04" db="EMBL/GenBank/DDBJ databases">
        <title>The genome sequence project of a novel Fervidobacterium isolate from a hot spring in Thailand.</title>
        <authorList>
            <person name="Gonzalez J.M."/>
            <person name="Cuecas A."/>
            <person name="Kanoksilapatham W."/>
        </authorList>
    </citation>
    <scope>NUCLEOTIDE SEQUENCE [LARGE SCALE GENOMIC DNA]</scope>
    <source>
        <strain evidence="2">FC2004</strain>
    </source>
</reference>